<dbReference type="Pfam" id="PF04080">
    <property type="entry name" value="Per1"/>
    <property type="match status" value="1"/>
</dbReference>
<keyword evidence="3" id="KW-0337">GPI-anchor biosynthesis</keyword>
<evidence type="ECO:0000256" key="4">
    <source>
        <dbReference type="ARBA" id="ARBA00022692"/>
    </source>
</evidence>
<evidence type="ECO:0000256" key="5">
    <source>
        <dbReference type="ARBA" id="ARBA00022729"/>
    </source>
</evidence>
<feature type="chain" id="PRO_5042228689" description="Post-GPI attachment to proteins factor 3" evidence="10">
    <location>
        <begin position="29"/>
        <end position="679"/>
    </location>
</feature>
<evidence type="ECO:0000256" key="9">
    <source>
        <dbReference type="SAM" id="Phobius"/>
    </source>
</evidence>
<feature type="compositionally biased region" description="Basic and acidic residues" evidence="8">
    <location>
        <begin position="385"/>
        <end position="467"/>
    </location>
</feature>
<dbReference type="GO" id="GO:0006506">
    <property type="term" value="P:GPI anchor biosynthetic process"/>
    <property type="evidence" value="ECO:0007669"/>
    <property type="project" value="UniProtKB-KW"/>
</dbReference>
<feature type="transmembrane region" description="Helical" evidence="9">
    <location>
        <begin position="109"/>
        <end position="128"/>
    </location>
</feature>
<proteinExistence type="inferred from homology"/>
<accession>A0AAF3F1H0</accession>
<feature type="transmembrane region" description="Helical" evidence="9">
    <location>
        <begin position="201"/>
        <end position="222"/>
    </location>
</feature>
<feature type="region of interest" description="Disordered" evidence="8">
    <location>
        <begin position="655"/>
        <end position="679"/>
    </location>
</feature>
<evidence type="ECO:0000256" key="7">
    <source>
        <dbReference type="ARBA" id="ARBA00023136"/>
    </source>
</evidence>
<evidence type="ECO:0008006" key="13">
    <source>
        <dbReference type="Google" id="ProtNLM"/>
    </source>
</evidence>
<dbReference type="GO" id="GO:0005789">
    <property type="term" value="C:endoplasmic reticulum membrane"/>
    <property type="evidence" value="ECO:0007669"/>
    <property type="project" value="TreeGrafter"/>
</dbReference>
<evidence type="ECO:0000256" key="2">
    <source>
        <dbReference type="ARBA" id="ARBA00006387"/>
    </source>
</evidence>
<feature type="compositionally biased region" description="Acidic residues" evidence="8">
    <location>
        <begin position="656"/>
        <end position="679"/>
    </location>
</feature>
<feature type="transmembrane region" description="Helical" evidence="9">
    <location>
        <begin position="261"/>
        <end position="280"/>
    </location>
</feature>
<feature type="transmembrane region" description="Helical" evidence="9">
    <location>
        <begin position="170"/>
        <end position="189"/>
    </location>
</feature>
<evidence type="ECO:0000256" key="1">
    <source>
        <dbReference type="ARBA" id="ARBA00004127"/>
    </source>
</evidence>
<evidence type="ECO:0000256" key="6">
    <source>
        <dbReference type="ARBA" id="ARBA00022989"/>
    </source>
</evidence>
<keyword evidence="6 9" id="KW-1133">Transmembrane helix</keyword>
<evidence type="ECO:0000256" key="8">
    <source>
        <dbReference type="SAM" id="MobiDB-lite"/>
    </source>
</evidence>
<name>A0AAF3F1H0_9BILA</name>
<dbReference type="GO" id="GO:0016788">
    <property type="term" value="F:hydrolase activity, acting on ester bonds"/>
    <property type="evidence" value="ECO:0007669"/>
    <property type="project" value="TreeGrafter"/>
</dbReference>
<feature type="transmembrane region" description="Helical" evidence="9">
    <location>
        <begin position="228"/>
        <end position="249"/>
    </location>
</feature>
<evidence type="ECO:0000313" key="11">
    <source>
        <dbReference type="Proteomes" id="UP000887575"/>
    </source>
</evidence>
<dbReference type="Gene3D" id="1.20.5.350">
    <property type="match status" value="1"/>
</dbReference>
<keyword evidence="5 10" id="KW-0732">Signal</keyword>
<feature type="region of interest" description="Disordered" evidence="8">
    <location>
        <begin position="329"/>
        <end position="493"/>
    </location>
</feature>
<feature type="region of interest" description="Disordered" evidence="8">
    <location>
        <begin position="571"/>
        <end position="611"/>
    </location>
</feature>
<feature type="transmembrane region" description="Helical" evidence="9">
    <location>
        <begin position="140"/>
        <end position="158"/>
    </location>
</feature>
<evidence type="ECO:0000256" key="10">
    <source>
        <dbReference type="SAM" id="SignalP"/>
    </source>
</evidence>
<comment type="similarity">
    <text evidence="2">Belongs to the PGAP3 family.</text>
</comment>
<keyword evidence="11" id="KW-1185">Reference proteome</keyword>
<protein>
    <recommendedName>
        <fullName evidence="13">Post-GPI attachment to proteins factor 3</fullName>
    </recommendedName>
</protein>
<sequence>MSWMPRWRPSRWLPFILVVLFLARKACGSIGDSQETYFECTKRCRDLLECRGRFDTFTWGRQPCFRCKYECMWATEEDFRTRYGYTPQFHGKWPFVALQIGPIVVQEPASALFSILNLFTTWLFWVRLGAYSKLPDKHVWRGYSVVGMATWISSFAFHCVDCWITEWMDYFSAGAFIFASCAVSSIIALPELSNGRNARIWRLASPTIALIVWIRHITGMMTHFDYGYNMRVCLFASLFSSLLYGRFIFKRWQTNKRLSTGDWLLIRALILLKGSVIFELYDFPPIWWLIDGHSLFHLVTIPVPLLLHSALLKYNAEIFDGHTKAMSDAEESYEEEEYEEEEVEEEVDETPTAVEEERQAPKVNYDDGDPSLTEAEKAMLAAKKRHEEDDMAKLHDYESKRKSEREKEEEELRRMKEKQEERRMKREQEEREAEEKRRAAEERQKAEEQERRSRMEAERQKKEDEKKKKAAALMGGSFQTQGEGGRNFVIPKKASTDDKFGNIVQAKQEMGMTKDQQEDAKKNFLRYQRAEIEAMPGDKKETIKILHQRICKLEADKFDLEKRHERQEYDLKELNERQRQEQRKLLNKKGTTDDTGGRHPPKVQVASKYDRQIDRRNFKERRAMFEHKNAYPCFPGVPPPPALLEKVIKKLQYEIEKEEEEAEQAAADAEDEEEEEEEE</sequence>
<feature type="signal peptide" evidence="10">
    <location>
        <begin position="1"/>
        <end position="28"/>
    </location>
</feature>
<dbReference type="InterPro" id="IPR007217">
    <property type="entry name" value="Per1-like"/>
</dbReference>
<dbReference type="PANTHER" id="PTHR13148:SF0">
    <property type="entry name" value="POST-GPI ATTACHMENT TO PROTEINS FACTOR 3"/>
    <property type="match status" value="1"/>
</dbReference>
<comment type="subcellular location">
    <subcellularLocation>
        <location evidence="1">Endomembrane system</location>
        <topology evidence="1">Multi-pass membrane protein</topology>
    </subcellularLocation>
</comment>
<dbReference type="WBParaSite" id="MBELARI_LOCUS20342">
    <property type="protein sequence ID" value="MBELARI_LOCUS20342"/>
    <property type="gene ID" value="MBELARI_LOCUS20342"/>
</dbReference>
<dbReference type="AlphaFoldDB" id="A0AAF3F1H0"/>
<dbReference type="Proteomes" id="UP000887575">
    <property type="component" value="Unassembled WGS sequence"/>
</dbReference>
<keyword evidence="4 9" id="KW-0812">Transmembrane</keyword>
<reference evidence="12" key="1">
    <citation type="submission" date="2024-02" db="UniProtKB">
        <authorList>
            <consortium name="WormBaseParasite"/>
        </authorList>
    </citation>
    <scope>IDENTIFICATION</scope>
</reference>
<evidence type="ECO:0000313" key="12">
    <source>
        <dbReference type="WBParaSite" id="MBELARI_LOCUS20342"/>
    </source>
</evidence>
<dbReference type="InterPro" id="IPR038077">
    <property type="entry name" value="Troponin_sf"/>
</dbReference>
<dbReference type="PANTHER" id="PTHR13148">
    <property type="entry name" value="PER1-RELATED"/>
    <property type="match status" value="1"/>
</dbReference>
<dbReference type="SUPFAM" id="SSF90250">
    <property type="entry name" value="Troponin coil-coiled subunits"/>
    <property type="match status" value="1"/>
</dbReference>
<organism evidence="11 12">
    <name type="scientific">Mesorhabditis belari</name>
    <dbReference type="NCBI Taxonomy" id="2138241"/>
    <lineage>
        <taxon>Eukaryota</taxon>
        <taxon>Metazoa</taxon>
        <taxon>Ecdysozoa</taxon>
        <taxon>Nematoda</taxon>
        <taxon>Chromadorea</taxon>
        <taxon>Rhabditida</taxon>
        <taxon>Rhabditina</taxon>
        <taxon>Rhabditomorpha</taxon>
        <taxon>Rhabditoidea</taxon>
        <taxon>Rhabditidae</taxon>
        <taxon>Mesorhabditinae</taxon>
        <taxon>Mesorhabditis</taxon>
    </lineage>
</organism>
<evidence type="ECO:0000256" key="3">
    <source>
        <dbReference type="ARBA" id="ARBA00022502"/>
    </source>
</evidence>
<feature type="compositionally biased region" description="Acidic residues" evidence="8">
    <location>
        <begin position="329"/>
        <end position="349"/>
    </location>
</feature>
<feature type="compositionally biased region" description="Basic and acidic residues" evidence="8">
    <location>
        <begin position="571"/>
        <end position="597"/>
    </location>
</feature>
<keyword evidence="7 9" id="KW-0472">Membrane</keyword>